<feature type="non-terminal residue" evidence="2">
    <location>
        <position position="1"/>
    </location>
</feature>
<sequence>VLFKYIPLPIFNPQTQIASEFGIFFQLYYSLSLSLSFSIMTQVDLESLVSTNSGGSNDRKIVCETLAKAAGVKPEKNDIPDDEKELPPESFCLSKDAELDWFDRNAVLERKESAKGNSSHGTNVTSNLHPNLNSNSQRIPLALKTKTTFFGLPKSSSVDSKRKTCKPANIRFFPTKRSESALKAVSAPEPVSPKVSCMGRVRSKKGRRRSCEASQKCEISLERSKSSRTPKRKIGFYSRVLSMFGFGRSNIKPVKASIERTHDSIPEEPVPPRKSNAVVIEKVRKVPVSVEPVSVHDSSGLGGMMRFTSGRRSESWAAEEIDAVLSELGTDRKVGPNKRN</sequence>
<keyword evidence="3" id="KW-1185">Reference proteome</keyword>
<accession>A0ABD2R536</accession>
<feature type="region of interest" description="Disordered" evidence="1">
    <location>
        <begin position="112"/>
        <end position="135"/>
    </location>
</feature>
<dbReference type="AlphaFoldDB" id="A0ABD2R536"/>
<dbReference type="EMBL" id="JBJKTR010000022">
    <property type="protein sequence ID" value="KAL3326910.1"/>
    <property type="molecule type" value="Genomic_DNA"/>
</dbReference>
<evidence type="ECO:0000313" key="2">
    <source>
        <dbReference type="EMBL" id="KAL3326910.1"/>
    </source>
</evidence>
<reference evidence="2 3" key="1">
    <citation type="submission" date="2024-05" db="EMBL/GenBank/DDBJ databases">
        <title>De novo assembly of an allotetraploid wild potato.</title>
        <authorList>
            <person name="Hosaka A.J."/>
        </authorList>
    </citation>
    <scope>NUCLEOTIDE SEQUENCE [LARGE SCALE GENOMIC DNA]</scope>
    <source>
        <tissue evidence="2">Young leaves</tissue>
    </source>
</reference>
<dbReference type="Proteomes" id="UP001627284">
    <property type="component" value="Unassembled WGS sequence"/>
</dbReference>
<feature type="compositionally biased region" description="Polar residues" evidence="1">
    <location>
        <begin position="115"/>
        <end position="135"/>
    </location>
</feature>
<organism evidence="2 3">
    <name type="scientific">Solanum stoloniferum</name>
    <dbReference type="NCBI Taxonomy" id="62892"/>
    <lineage>
        <taxon>Eukaryota</taxon>
        <taxon>Viridiplantae</taxon>
        <taxon>Streptophyta</taxon>
        <taxon>Embryophyta</taxon>
        <taxon>Tracheophyta</taxon>
        <taxon>Spermatophyta</taxon>
        <taxon>Magnoliopsida</taxon>
        <taxon>eudicotyledons</taxon>
        <taxon>Gunneridae</taxon>
        <taxon>Pentapetalae</taxon>
        <taxon>asterids</taxon>
        <taxon>lamiids</taxon>
        <taxon>Solanales</taxon>
        <taxon>Solanaceae</taxon>
        <taxon>Solanoideae</taxon>
        <taxon>Solaneae</taxon>
        <taxon>Solanum</taxon>
    </lineage>
</organism>
<proteinExistence type="predicted"/>
<comment type="caution">
    <text evidence="2">The sequence shown here is derived from an EMBL/GenBank/DDBJ whole genome shotgun (WGS) entry which is preliminary data.</text>
</comment>
<dbReference type="PANTHER" id="PTHR34120:SF9">
    <property type="match status" value="1"/>
</dbReference>
<name>A0ABD2R536_9SOLN</name>
<gene>
    <name evidence="2" type="ORF">AABB24_037558</name>
</gene>
<dbReference type="PANTHER" id="PTHR34120">
    <property type="entry name" value="EXPRESSED PROTEIN"/>
    <property type="match status" value="1"/>
</dbReference>
<evidence type="ECO:0000256" key="1">
    <source>
        <dbReference type="SAM" id="MobiDB-lite"/>
    </source>
</evidence>
<evidence type="ECO:0000313" key="3">
    <source>
        <dbReference type="Proteomes" id="UP001627284"/>
    </source>
</evidence>
<protein>
    <submittedName>
        <fullName evidence="2">Uncharacterized protein</fullName>
    </submittedName>
</protein>